<dbReference type="HOGENOM" id="CLU_2054241_0_0_1"/>
<sequence length="120" mass="14009">MKSTKNLNTIIGQDQEFKRLDEELILSCSDEFQQEPYQQIPLKTNVIQTQVGAMTYRELNLQLEEEMIIKNKSFCVPALKFVFEEMPKSSQASFCFSNQFIGKQKSKEYAVPDIQMEQKK</sequence>
<dbReference type="EMBL" id="CT868274">
    <property type="protein sequence ID" value="CAK77633.1"/>
    <property type="molecule type" value="Genomic_DNA"/>
</dbReference>
<dbReference type="RefSeq" id="XP_001445030.1">
    <property type="nucleotide sequence ID" value="XM_001444993.2"/>
</dbReference>
<protein>
    <submittedName>
        <fullName evidence="1">Uncharacterized protein</fullName>
    </submittedName>
</protein>
<evidence type="ECO:0000313" key="2">
    <source>
        <dbReference type="Proteomes" id="UP000000600"/>
    </source>
</evidence>
<dbReference type="AlphaFoldDB" id="A0D3L6"/>
<dbReference type="Proteomes" id="UP000000600">
    <property type="component" value="Unassembled WGS sequence"/>
</dbReference>
<organism evidence="1 2">
    <name type="scientific">Paramecium tetraurelia</name>
    <dbReference type="NCBI Taxonomy" id="5888"/>
    <lineage>
        <taxon>Eukaryota</taxon>
        <taxon>Sar</taxon>
        <taxon>Alveolata</taxon>
        <taxon>Ciliophora</taxon>
        <taxon>Intramacronucleata</taxon>
        <taxon>Oligohymenophorea</taxon>
        <taxon>Peniculida</taxon>
        <taxon>Parameciidae</taxon>
        <taxon>Paramecium</taxon>
    </lineage>
</organism>
<dbReference type="KEGG" id="ptm:GSPATT00013121001"/>
<dbReference type="InParanoid" id="A0D3L6"/>
<accession>A0D3L6</accession>
<dbReference type="OMA" id="NDREMCK"/>
<name>A0D3L6_PARTE</name>
<dbReference type="GeneID" id="5030815"/>
<gene>
    <name evidence="1" type="ORF">GSPATT00013121001</name>
</gene>
<proteinExistence type="predicted"/>
<keyword evidence="2" id="KW-1185">Reference proteome</keyword>
<evidence type="ECO:0000313" key="1">
    <source>
        <dbReference type="EMBL" id="CAK77633.1"/>
    </source>
</evidence>
<reference evidence="1 2" key="1">
    <citation type="journal article" date="2006" name="Nature">
        <title>Global trends of whole-genome duplications revealed by the ciliate Paramecium tetraurelia.</title>
        <authorList>
            <consortium name="Genoscope"/>
            <person name="Aury J.-M."/>
            <person name="Jaillon O."/>
            <person name="Duret L."/>
            <person name="Noel B."/>
            <person name="Jubin C."/>
            <person name="Porcel B.M."/>
            <person name="Segurens B."/>
            <person name="Daubin V."/>
            <person name="Anthouard V."/>
            <person name="Aiach N."/>
            <person name="Arnaiz O."/>
            <person name="Billaut A."/>
            <person name="Beisson J."/>
            <person name="Blanc I."/>
            <person name="Bouhouche K."/>
            <person name="Camara F."/>
            <person name="Duharcourt S."/>
            <person name="Guigo R."/>
            <person name="Gogendeau D."/>
            <person name="Katinka M."/>
            <person name="Keller A.-M."/>
            <person name="Kissmehl R."/>
            <person name="Klotz C."/>
            <person name="Koll F."/>
            <person name="Le Moue A."/>
            <person name="Lepere C."/>
            <person name="Malinsky S."/>
            <person name="Nowacki M."/>
            <person name="Nowak J.K."/>
            <person name="Plattner H."/>
            <person name="Poulain J."/>
            <person name="Ruiz F."/>
            <person name="Serrano V."/>
            <person name="Zagulski M."/>
            <person name="Dessen P."/>
            <person name="Betermier M."/>
            <person name="Weissenbach J."/>
            <person name="Scarpelli C."/>
            <person name="Schachter V."/>
            <person name="Sperling L."/>
            <person name="Meyer E."/>
            <person name="Cohen J."/>
            <person name="Wincker P."/>
        </authorList>
    </citation>
    <scope>NUCLEOTIDE SEQUENCE [LARGE SCALE GENOMIC DNA]</scope>
    <source>
        <strain evidence="1 2">Stock d4-2</strain>
    </source>
</reference>